<dbReference type="PANTHER" id="PTHR21198:SF7">
    <property type="entry name" value="ASPARTATE-GLUTAMATE RACEMASE FAMILY"/>
    <property type="match status" value="1"/>
</dbReference>
<proteinExistence type="inferred from homology"/>
<dbReference type="PROSITE" id="PS00923">
    <property type="entry name" value="ASP_GLU_RACEMASE_1"/>
    <property type="match status" value="1"/>
</dbReference>
<dbReference type="EC" id="5.1.1.-" evidence="3"/>
<dbReference type="Gene3D" id="3.40.50.1860">
    <property type="match status" value="2"/>
</dbReference>
<dbReference type="Pfam" id="PF01177">
    <property type="entry name" value="Asp_Glu_race"/>
    <property type="match status" value="1"/>
</dbReference>
<sequence>MCEKKTIGILGGMGPLATADLFQKITLLTEAETDRDHIRVYIDSNANIPDRTAAILSNGPDPVPEMASALRNLEACGADCVIMPCNTAHYFLPRLQAMTEIPFLSILTAAAEACKAQFPGKTVGILATKGTLSAQLYQNALGEAGVPYLIPETEEQDALMRVIYDGVKAGKGPDAYRADLLTVVEHMMTRGAGVFLLGCTELPLAAEAVGLTVPVVDPTAELAKAAIRFCGFRVRAK</sequence>
<dbReference type="NCBIfam" id="TIGR00035">
    <property type="entry name" value="asp_race"/>
    <property type="match status" value="1"/>
</dbReference>
<comment type="similarity">
    <text evidence="1">Belongs to the aspartate/glutamate racemases family.</text>
</comment>
<dbReference type="InterPro" id="IPR001920">
    <property type="entry name" value="Asp/Glu_race"/>
</dbReference>
<dbReference type="RefSeq" id="WP_187014291.1">
    <property type="nucleotide sequence ID" value="NZ_JACOQI010000004.1"/>
</dbReference>
<evidence type="ECO:0000256" key="1">
    <source>
        <dbReference type="ARBA" id="ARBA00007847"/>
    </source>
</evidence>
<dbReference type="SUPFAM" id="SSF53681">
    <property type="entry name" value="Aspartate/glutamate racemase"/>
    <property type="match status" value="2"/>
</dbReference>
<evidence type="ECO:0000256" key="2">
    <source>
        <dbReference type="ARBA" id="ARBA00023235"/>
    </source>
</evidence>
<dbReference type="InterPro" id="IPR015942">
    <property type="entry name" value="Asp/Glu/hydantoin_racemase"/>
</dbReference>
<accession>A0A923MHX0</accession>
<dbReference type="Proteomes" id="UP000620327">
    <property type="component" value="Unassembled WGS sequence"/>
</dbReference>
<dbReference type="InterPro" id="IPR018187">
    <property type="entry name" value="Asp/Glu_racemase_AS_1"/>
</dbReference>
<dbReference type="AlphaFoldDB" id="A0A923MHX0"/>
<evidence type="ECO:0000313" key="3">
    <source>
        <dbReference type="EMBL" id="MBC5769948.1"/>
    </source>
</evidence>
<keyword evidence="2 3" id="KW-0413">Isomerase</keyword>
<name>A0A923MHX0_9FIRM</name>
<keyword evidence="4" id="KW-1185">Reference proteome</keyword>
<organism evidence="3 4">
    <name type="scientific">Dysosmobacter segnis</name>
    <dbReference type="NCBI Taxonomy" id="2763042"/>
    <lineage>
        <taxon>Bacteria</taxon>
        <taxon>Bacillati</taxon>
        <taxon>Bacillota</taxon>
        <taxon>Clostridia</taxon>
        <taxon>Eubacteriales</taxon>
        <taxon>Oscillospiraceae</taxon>
        <taxon>Dysosmobacter</taxon>
    </lineage>
</organism>
<dbReference type="EMBL" id="JACOQI010000004">
    <property type="protein sequence ID" value="MBC5769948.1"/>
    <property type="molecule type" value="Genomic_DNA"/>
</dbReference>
<reference evidence="3" key="1">
    <citation type="submission" date="2020-08" db="EMBL/GenBank/DDBJ databases">
        <title>Genome public.</title>
        <authorList>
            <person name="Liu C."/>
            <person name="Sun Q."/>
        </authorList>
    </citation>
    <scope>NUCLEOTIDE SEQUENCE</scope>
    <source>
        <strain evidence="3">BX15</strain>
    </source>
</reference>
<evidence type="ECO:0000313" key="4">
    <source>
        <dbReference type="Proteomes" id="UP000620327"/>
    </source>
</evidence>
<dbReference type="InterPro" id="IPR004380">
    <property type="entry name" value="Asp_race"/>
</dbReference>
<comment type="caution">
    <text evidence="3">The sequence shown here is derived from an EMBL/GenBank/DDBJ whole genome shotgun (WGS) entry which is preliminary data.</text>
</comment>
<protein>
    <submittedName>
        <fullName evidence="3">Amino acid racemase</fullName>
        <ecNumber evidence="3">5.1.1.-</ecNumber>
    </submittedName>
</protein>
<dbReference type="PANTHER" id="PTHR21198">
    <property type="entry name" value="GLUTAMATE RACEMASE"/>
    <property type="match status" value="1"/>
</dbReference>
<gene>
    <name evidence="3" type="ORF">H8Z83_06345</name>
</gene>
<dbReference type="GO" id="GO:0047661">
    <property type="term" value="F:amino-acid racemase activity"/>
    <property type="evidence" value="ECO:0007669"/>
    <property type="project" value="InterPro"/>
</dbReference>